<feature type="compositionally biased region" description="Polar residues" evidence="3">
    <location>
        <begin position="490"/>
        <end position="512"/>
    </location>
</feature>
<feature type="region of interest" description="Disordered" evidence="3">
    <location>
        <begin position="198"/>
        <end position="234"/>
    </location>
</feature>
<feature type="region of interest" description="Disordered" evidence="3">
    <location>
        <begin position="628"/>
        <end position="671"/>
    </location>
</feature>
<proteinExistence type="predicted"/>
<keyword evidence="2" id="KW-1015">Disulfide bond</keyword>
<organism evidence="7 8">
    <name type="scientific">Cymbomonas tetramitiformis</name>
    <dbReference type="NCBI Taxonomy" id="36881"/>
    <lineage>
        <taxon>Eukaryota</taxon>
        <taxon>Viridiplantae</taxon>
        <taxon>Chlorophyta</taxon>
        <taxon>Pyramimonadophyceae</taxon>
        <taxon>Pyramimonadales</taxon>
        <taxon>Pyramimonadaceae</taxon>
        <taxon>Cymbomonas</taxon>
    </lineage>
</organism>
<feature type="signal peptide" evidence="5">
    <location>
        <begin position="1"/>
        <end position="20"/>
    </location>
</feature>
<feature type="transmembrane region" description="Helical" evidence="4">
    <location>
        <begin position="242"/>
        <end position="259"/>
    </location>
</feature>
<dbReference type="InterPro" id="IPR000177">
    <property type="entry name" value="Apple"/>
</dbReference>
<feature type="compositionally biased region" description="Pro residues" evidence="3">
    <location>
        <begin position="198"/>
        <end position="218"/>
    </location>
</feature>
<dbReference type="GO" id="GO:0006508">
    <property type="term" value="P:proteolysis"/>
    <property type="evidence" value="ECO:0007669"/>
    <property type="project" value="InterPro"/>
</dbReference>
<evidence type="ECO:0000313" key="7">
    <source>
        <dbReference type="EMBL" id="KAK3240959.1"/>
    </source>
</evidence>
<dbReference type="GO" id="GO:0005576">
    <property type="term" value="C:extracellular region"/>
    <property type="evidence" value="ECO:0007669"/>
    <property type="project" value="InterPro"/>
</dbReference>
<name>A0AAE0BRX0_9CHLO</name>
<feature type="transmembrane region" description="Helical" evidence="4">
    <location>
        <begin position="398"/>
        <end position="423"/>
    </location>
</feature>
<dbReference type="AlphaFoldDB" id="A0AAE0BRX0"/>
<evidence type="ECO:0000256" key="5">
    <source>
        <dbReference type="SAM" id="SignalP"/>
    </source>
</evidence>
<comment type="caution">
    <text evidence="7">The sequence shown here is derived from an EMBL/GenBank/DDBJ whole genome shotgun (WGS) entry which is preliminary data.</text>
</comment>
<protein>
    <recommendedName>
        <fullName evidence="6">Apple domain-containing protein</fullName>
    </recommendedName>
</protein>
<evidence type="ECO:0000259" key="6">
    <source>
        <dbReference type="SMART" id="SM00223"/>
    </source>
</evidence>
<feature type="compositionally biased region" description="Basic and acidic residues" evidence="3">
    <location>
        <begin position="656"/>
        <end position="665"/>
    </location>
</feature>
<keyword evidence="4" id="KW-1133">Transmembrane helix</keyword>
<dbReference type="EMBL" id="LGRX02033506">
    <property type="protein sequence ID" value="KAK3240959.1"/>
    <property type="molecule type" value="Genomic_DNA"/>
</dbReference>
<keyword evidence="1" id="KW-0677">Repeat</keyword>
<dbReference type="SMART" id="SM00223">
    <property type="entry name" value="APPLE"/>
    <property type="match status" value="1"/>
</dbReference>
<feature type="chain" id="PRO_5042028361" description="Apple domain-containing protein" evidence="5">
    <location>
        <begin position="21"/>
        <end position="723"/>
    </location>
</feature>
<evidence type="ECO:0000256" key="3">
    <source>
        <dbReference type="SAM" id="MobiDB-lite"/>
    </source>
</evidence>
<dbReference type="Gene3D" id="3.50.4.10">
    <property type="entry name" value="Hepatocyte Growth Factor"/>
    <property type="match status" value="1"/>
</dbReference>
<evidence type="ECO:0000256" key="4">
    <source>
        <dbReference type="SAM" id="Phobius"/>
    </source>
</evidence>
<keyword evidence="8" id="KW-1185">Reference proteome</keyword>
<dbReference type="Proteomes" id="UP001190700">
    <property type="component" value="Unassembled WGS sequence"/>
</dbReference>
<feature type="region of interest" description="Disordered" evidence="3">
    <location>
        <begin position="490"/>
        <end position="513"/>
    </location>
</feature>
<feature type="compositionally biased region" description="Pro residues" evidence="3">
    <location>
        <begin position="633"/>
        <end position="643"/>
    </location>
</feature>
<reference evidence="7 8" key="1">
    <citation type="journal article" date="2015" name="Genome Biol. Evol.">
        <title>Comparative Genomics of a Bacterivorous Green Alga Reveals Evolutionary Causalities and Consequences of Phago-Mixotrophic Mode of Nutrition.</title>
        <authorList>
            <person name="Burns J.A."/>
            <person name="Paasch A."/>
            <person name="Narechania A."/>
            <person name="Kim E."/>
        </authorList>
    </citation>
    <scope>NUCLEOTIDE SEQUENCE [LARGE SCALE GENOMIC DNA]</scope>
    <source>
        <strain evidence="7 8">PLY_AMNH</strain>
    </source>
</reference>
<keyword evidence="4" id="KW-0812">Transmembrane</keyword>
<feature type="transmembrane region" description="Helical" evidence="4">
    <location>
        <begin position="435"/>
        <end position="453"/>
    </location>
</feature>
<gene>
    <name evidence="7" type="ORF">CYMTET_49237</name>
</gene>
<feature type="domain" description="Apple" evidence="6">
    <location>
        <begin position="41"/>
        <end position="111"/>
    </location>
</feature>
<keyword evidence="4" id="KW-0472">Membrane</keyword>
<evidence type="ECO:0000256" key="2">
    <source>
        <dbReference type="ARBA" id="ARBA00023157"/>
    </source>
</evidence>
<sequence>MIYKRGVAPIFIVLAGFVQGTNSCLELGYDYYGDDLRPEGCNPDYPGCPFQMDAGEEASECCARCSSIAECVAWSYGNYLDTNEYLCWTKSATSTRVADASRISGTRDVPCDCGKCEEHHPCFEQAQPNMQTGVGFQFFQEDCGDTGGPSCIAGTACRLCKTAEDAVADDPLCPYCVCAHYTKLWGEVAGCAAPPAYPSPPPSPPAPPPSIPSPPPCPSGTATSDEETTSGDNSKGKCVRQIGLHILLCLCLAALAMLFKHFFSLDWDSIGAGIAEWGEANTRVQSASQQPSDRTGSTLEMKAIGGTVSYNRPSTEGSPSVEATDLATANELAIVPVDTPSDGKQKWRRASDSFLEFAGKGNVLARRHILILAKIGVKGAACLAAVAEAVFVLPKPFFGSYSVLCCWRLIVGEFVDIIVMCLIVQDVESPTMRQAYVVFIGCNALAVLVALAWDKRWRLLVPWVVYPELLQGEKRKWVWIETRVLKTTDSQAEGTANTPRLTSSSEWPTASPNGDERALIEMGELYDFVRNFLLVDLVSDLPVTILNYWVLCDYLQSGSFFRRVLIASSTVMLISALGDFLHANNLHREWVEAKASSQSELQSSKGSAPKTPQFETGLSVLTTTRSLHSPALPQLPPRPPLIPPVHTGSLSQAETEEVHGKHTAHEEEEQPLDDFPDELVGVEQVTIDGLDIFHESNKDVQWASNPVHGIGTPESDCPLENGI</sequence>
<feature type="region of interest" description="Disordered" evidence="3">
    <location>
        <begin position="704"/>
        <end position="723"/>
    </location>
</feature>
<evidence type="ECO:0000256" key="1">
    <source>
        <dbReference type="ARBA" id="ARBA00022737"/>
    </source>
</evidence>
<accession>A0AAE0BRX0</accession>
<keyword evidence="5" id="KW-0732">Signal</keyword>
<evidence type="ECO:0000313" key="8">
    <source>
        <dbReference type="Proteomes" id="UP001190700"/>
    </source>
</evidence>
<feature type="transmembrane region" description="Helical" evidence="4">
    <location>
        <begin position="369"/>
        <end position="392"/>
    </location>
</feature>